<evidence type="ECO:0000313" key="4">
    <source>
        <dbReference type="Proteomes" id="UP000251647"/>
    </source>
</evidence>
<dbReference type="RefSeq" id="WP_080551731.1">
    <property type="nucleotide sequence ID" value="NZ_CP018297.1"/>
</dbReference>
<dbReference type="Proteomes" id="UP000251647">
    <property type="component" value="Unassembled WGS sequence"/>
</dbReference>
<dbReference type="EMBL" id="PYMM01000002">
    <property type="protein sequence ID" value="PSU17857.1"/>
    <property type="molecule type" value="Genomic_DNA"/>
</dbReference>
<evidence type="ECO:0000313" key="2">
    <source>
        <dbReference type="EMBL" id="SPY27846.1"/>
    </source>
</evidence>
<evidence type="ECO:0000313" key="3">
    <source>
        <dbReference type="Proteomes" id="UP000241404"/>
    </source>
</evidence>
<dbReference type="EMBL" id="UATL01000001">
    <property type="protein sequence ID" value="SPY27846.1"/>
    <property type="molecule type" value="Genomic_DNA"/>
</dbReference>
<sequence length="68" mass="8240">MRHTRSAAFRMRLKKKKSVTRFWGLASHRRNRLKIKSHLKRRRQIRITAEYVLLADSRKNEPELKLVA</sequence>
<protein>
    <recommendedName>
        <fullName evidence="5">50S ribosomal protein L20</fullName>
    </recommendedName>
</protein>
<evidence type="ECO:0000313" key="1">
    <source>
        <dbReference type="EMBL" id="PSU17857.1"/>
    </source>
</evidence>
<evidence type="ECO:0008006" key="5">
    <source>
        <dbReference type="Google" id="ProtNLM"/>
    </source>
</evidence>
<organism evidence="2 4">
    <name type="scientific">Photobacterium damselae</name>
    <dbReference type="NCBI Taxonomy" id="38293"/>
    <lineage>
        <taxon>Bacteria</taxon>
        <taxon>Pseudomonadati</taxon>
        <taxon>Pseudomonadota</taxon>
        <taxon>Gammaproteobacteria</taxon>
        <taxon>Vibrionales</taxon>
        <taxon>Vibrionaceae</taxon>
        <taxon>Photobacterium</taxon>
    </lineage>
</organism>
<proteinExistence type="predicted"/>
<reference evidence="1 3" key="1">
    <citation type="submission" date="2018-03" db="EMBL/GenBank/DDBJ databases">
        <title>Whole genome sequencing of Histamine producing bacteria.</title>
        <authorList>
            <person name="Butler K."/>
        </authorList>
    </citation>
    <scope>NUCLEOTIDE SEQUENCE [LARGE SCALE GENOMIC DNA]</scope>
    <source>
        <strain evidence="1 3">BT-6</strain>
    </source>
</reference>
<dbReference type="GeneID" id="93397388"/>
<dbReference type="OrthoDB" id="5822554at2"/>
<reference evidence="2 4" key="2">
    <citation type="submission" date="2018-06" db="EMBL/GenBank/DDBJ databases">
        <authorList>
            <consortium name="Pathogen Informatics"/>
            <person name="Doyle S."/>
        </authorList>
    </citation>
    <scope>NUCLEOTIDE SEQUENCE [LARGE SCALE GENOMIC DNA]</scope>
    <source>
        <strain evidence="2 4">NCTC11647</strain>
    </source>
</reference>
<accession>A0A2T3IAX1</accession>
<name>A0A2T3IAX1_PHODM</name>
<dbReference type="AlphaFoldDB" id="A0A2T3IAX1"/>
<gene>
    <name evidence="1" type="ORF">CTM90_04965</name>
    <name evidence="2" type="ORF">NCTC11647_00911</name>
</gene>
<dbReference type="Proteomes" id="UP000241404">
    <property type="component" value="Unassembled WGS sequence"/>
</dbReference>